<reference evidence="1" key="1">
    <citation type="journal article" date="2015" name="Nature">
        <title>Complex archaea that bridge the gap between prokaryotes and eukaryotes.</title>
        <authorList>
            <person name="Spang A."/>
            <person name="Saw J.H."/>
            <person name="Jorgensen S.L."/>
            <person name="Zaremba-Niedzwiedzka K."/>
            <person name="Martijn J."/>
            <person name="Lind A.E."/>
            <person name="van Eijk R."/>
            <person name="Schleper C."/>
            <person name="Guy L."/>
            <person name="Ettema T.J."/>
        </authorList>
    </citation>
    <scope>NUCLEOTIDE SEQUENCE</scope>
</reference>
<protein>
    <submittedName>
        <fullName evidence="1">Uncharacterized protein</fullName>
    </submittedName>
</protein>
<gene>
    <name evidence="1" type="ORF">LCGC14_1289990</name>
</gene>
<accession>A0A0F9LDP0</accession>
<name>A0A0F9LDP0_9ZZZZ</name>
<dbReference type="EMBL" id="LAZR01007427">
    <property type="protein sequence ID" value="KKM85346.1"/>
    <property type="molecule type" value="Genomic_DNA"/>
</dbReference>
<sequence>MADEITVTTSLSFTKDSITESMSDTATTFDMATAKYVKAVQEIGLTEEAIVMGDVTTPGWAYFKNLDATNFLTIREATAKDDLVKLKAGEHVVLRLDSTDATAPFAIADTGACKLEYLILED</sequence>
<organism evidence="1">
    <name type="scientific">marine sediment metagenome</name>
    <dbReference type="NCBI Taxonomy" id="412755"/>
    <lineage>
        <taxon>unclassified sequences</taxon>
        <taxon>metagenomes</taxon>
        <taxon>ecological metagenomes</taxon>
    </lineage>
</organism>
<comment type="caution">
    <text evidence="1">The sequence shown here is derived from an EMBL/GenBank/DDBJ whole genome shotgun (WGS) entry which is preliminary data.</text>
</comment>
<evidence type="ECO:0000313" key="1">
    <source>
        <dbReference type="EMBL" id="KKM85346.1"/>
    </source>
</evidence>
<dbReference type="AlphaFoldDB" id="A0A0F9LDP0"/>
<proteinExistence type="predicted"/>